<feature type="compositionally biased region" description="Low complexity" evidence="1">
    <location>
        <begin position="365"/>
        <end position="385"/>
    </location>
</feature>
<accession>A0AAD5SIU7</accession>
<feature type="compositionally biased region" description="Basic residues" evidence="1">
    <location>
        <begin position="386"/>
        <end position="395"/>
    </location>
</feature>
<keyword evidence="2" id="KW-0732">Signal</keyword>
<evidence type="ECO:0000313" key="3">
    <source>
        <dbReference type="EMBL" id="KAJ3054233.1"/>
    </source>
</evidence>
<feature type="region of interest" description="Disordered" evidence="1">
    <location>
        <begin position="287"/>
        <end position="307"/>
    </location>
</feature>
<sequence length="563" mass="58190">MLYRLPSLLAIVLLSTTAVFAQNEVCPGECQGSGVVPLQQCIINAQTQLTEVQSDTSGRIVQAAASVSVAANNEIPSSSGFAASNESEKEIEAAQVRGIALELTGCSCRVVLRRGFSNCWTCFKAGKSDMRRLDQLCRNGEPEAVAEYIWKRAGFQASDLDFKKVSGEKTTTSSTMTTSSTKTSTTTASTTKTSTTKSATTENTTTEASTTEASTTEASSIAEASTTEAPTSAASVESSSGSGSATATAVSTTGASASATLTAASSASSAANTPLGAFETVISAFQPSEEETTETGTEATLPPFHAFTSGATLTSSAASTSAASTSAAATSEATSTSATTSTSEATFTVVSPGCTCPCKCDCPHTTRPTTTTEKPKKTSTSSTSRHSTRRSSHRRTNTDRERRDVVITETLTEAETGVSGTSTYMDMTMSTATATEPTSTSNNAISQIITNGVSGPTWDLIVPTGKGPQIITLPRRELEPLTSSTAASTSTITIAEESLTTTEAIPTWDLVQPSGKGPEILTLPAVRHRRGFGFMMPKASSITEPVDLPATGFELSPEASGEA</sequence>
<gene>
    <name evidence="3" type="ORF">HK097_002349</name>
</gene>
<feature type="region of interest" description="Disordered" evidence="1">
    <location>
        <begin position="166"/>
        <end position="248"/>
    </location>
</feature>
<name>A0AAD5SIU7_9FUNG</name>
<feature type="compositionally biased region" description="Low complexity" evidence="1">
    <location>
        <begin position="168"/>
        <end position="248"/>
    </location>
</feature>
<protein>
    <submittedName>
        <fullName evidence="3">Uncharacterized protein</fullName>
    </submittedName>
</protein>
<evidence type="ECO:0000313" key="4">
    <source>
        <dbReference type="Proteomes" id="UP001212841"/>
    </source>
</evidence>
<keyword evidence="4" id="KW-1185">Reference proteome</keyword>
<feature type="chain" id="PRO_5042034943" evidence="2">
    <location>
        <begin position="22"/>
        <end position="563"/>
    </location>
</feature>
<organism evidence="3 4">
    <name type="scientific">Rhizophlyctis rosea</name>
    <dbReference type="NCBI Taxonomy" id="64517"/>
    <lineage>
        <taxon>Eukaryota</taxon>
        <taxon>Fungi</taxon>
        <taxon>Fungi incertae sedis</taxon>
        <taxon>Chytridiomycota</taxon>
        <taxon>Chytridiomycota incertae sedis</taxon>
        <taxon>Chytridiomycetes</taxon>
        <taxon>Rhizophlyctidales</taxon>
        <taxon>Rhizophlyctidaceae</taxon>
        <taxon>Rhizophlyctis</taxon>
    </lineage>
</organism>
<evidence type="ECO:0000256" key="1">
    <source>
        <dbReference type="SAM" id="MobiDB-lite"/>
    </source>
</evidence>
<dbReference type="Proteomes" id="UP001212841">
    <property type="component" value="Unassembled WGS sequence"/>
</dbReference>
<evidence type="ECO:0000256" key="2">
    <source>
        <dbReference type="SAM" id="SignalP"/>
    </source>
</evidence>
<proteinExistence type="predicted"/>
<dbReference type="AlphaFoldDB" id="A0AAD5SIU7"/>
<feature type="signal peptide" evidence="2">
    <location>
        <begin position="1"/>
        <end position="21"/>
    </location>
</feature>
<dbReference type="EMBL" id="JADGJD010000150">
    <property type="protein sequence ID" value="KAJ3054233.1"/>
    <property type="molecule type" value="Genomic_DNA"/>
</dbReference>
<reference evidence="3" key="1">
    <citation type="submission" date="2020-05" db="EMBL/GenBank/DDBJ databases">
        <title>Phylogenomic resolution of chytrid fungi.</title>
        <authorList>
            <person name="Stajich J.E."/>
            <person name="Amses K."/>
            <person name="Simmons R."/>
            <person name="Seto K."/>
            <person name="Myers J."/>
            <person name="Bonds A."/>
            <person name="Quandt C.A."/>
            <person name="Barry K."/>
            <person name="Liu P."/>
            <person name="Grigoriev I."/>
            <person name="Longcore J.E."/>
            <person name="James T.Y."/>
        </authorList>
    </citation>
    <scope>NUCLEOTIDE SEQUENCE</scope>
    <source>
        <strain evidence="3">JEL0318</strain>
    </source>
</reference>
<feature type="compositionally biased region" description="Low complexity" evidence="1">
    <location>
        <begin position="294"/>
        <end position="307"/>
    </location>
</feature>
<feature type="region of interest" description="Disordered" evidence="1">
    <location>
        <begin position="365"/>
        <end position="402"/>
    </location>
</feature>
<comment type="caution">
    <text evidence="3">The sequence shown here is derived from an EMBL/GenBank/DDBJ whole genome shotgun (WGS) entry which is preliminary data.</text>
</comment>